<dbReference type="BioGRID-ORCS" id="10178857">
    <property type="hits" value="0 hits in 1 CRISPR screen"/>
</dbReference>
<dbReference type="FlyBase" id="FBgn0261582">
    <property type="gene designation" value="CG42692"/>
</dbReference>
<dbReference type="OMA" id="INDTNDW"/>
<reference evidence="4" key="13">
    <citation type="journal article" date="2015" name="Genome Res.">
        <title>The Release 6 reference sequence of the Drosophila melanogaster genome.</title>
        <authorList>
            <person name="Hoskins R.A."/>
            <person name="Carlson J.W."/>
            <person name="Wan K.H."/>
            <person name="Park S."/>
            <person name="Mendez I."/>
            <person name="Galle S.E."/>
            <person name="Booth B.W."/>
            <person name="Pfeiffer B.D."/>
            <person name="George R.A."/>
            <person name="Svirskas R."/>
            <person name="Krzywinski M."/>
            <person name="Schein J."/>
            <person name="Accardo M.C."/>
            <person name="Damia E."/>
            <person name="Messina G."/>
            <person name="Mendez-Lago M."/>
            <person name="de Pablos B."/>
            <person name="Demakova O.V."/>
            <person name="Andreyeva E.N."/>
            <person name="Boldyreva L.V."/>
            <person name="Marra M."/>
            <person name="Carvalho A.B."/>
            <person name="Dimitri P."/>
            <person name="Villasante A."/>
            <person name="Zhimulev I.F."/>
            <person name="Rubin G.M."/>
            <person name="Karpen G.H."/>
            <person name="Celniker S.E."/>
        </authorList>
    </citation>
    <scope>NUCLEOTIDE SEQUENCE</scope>
</reference>
<evidence type="ECO:0000256" key="2">
    <source>
        <dbReference type="SAM" id="Phobius"/>
    </source>
</evidence>
<reference evidence="4" key="15">
    <citation type="submission" date="2022-11" db="EMBL/GenBank/DDBJ databases">
        <title>Drosophila melanogaster release 4 sequence.</title>
        <authorList>
            <consortium name="Berkeley Drosophila Genome Project"/>
            <person name="Celniker S."/>
            <person name="Carlson J."/>
            <person name="Wan K."/>
            <person name="Pfeiffer B."/>
            <person name="Frise E."/>
            <person name="George R."/>
            <person name="Hoskins R."/>
            <person name="Stapleton M."/>
            <person name="Pacleb J."/>
            <person name="Park S."/>
            <person name="Svirskas R."/>
            <person name="Smith E."/>
            <person name="Yu C."/>
            <person name="Rubin G."/>
        </authorList>
    </citation>
    <scope>NUCLEOTIDE SEQUENCE</scope>
</reference>
<keyword evidence="2" id="KW-1133">Transmembrane helix</keyword>
<protein>
    <submittedName>
        <fullName evidence="5">GEO02264p1</fullName>
    </submittedName>
    <submittedName>
        <fullName evidence="3">MIP02753p</fullName>
    </submittedName>
</protein>
<reference evidence="5" key="14">
    <citation type="submission" date="2016-07" db="EMBL/GenBank/DDBJ databases">
        <authorList>
            <person name="Wan K."/>
            <person name="Booth B."/>
            <person name="Spirohn K."/>
            <person name="Hao T."/>
            <person name="Hu Y."/>
            <person name="Calderwood M."/>
            <person name="Hill D."/>
            <person name="Mohr S."/>
            <person name="Vidal M."/>
            <person name="Celniker S."/>
            <person name="Perrimon N."/>
        </authorList>
    </citation>
    <scope>NUCLEOTIDE SEQUENCE</scope>
</reference>
<reference evidence="4 7" key="9">
    <citation type="journal article" date="2007" name="Science">
        <title>Sequence finishing and mapping of Drosophila melanogaster heterochromatin.</title>
        <authorList>
            <person name="Hoskins R.A."/>
            <person name="Carlson J.W."/>
            <person name="Kennedy C."/>
            <person name="Acevedo D."/>
            <person name="Evans-Holm M."/>
            <person name="Frise E."/>
            <person name="Wan K.H."/>
            <person name="Park S."/>
            <person name="Mendez-Lago M."/>
            <person name="Rossi F."/>
            <person name="Villasante A."/>
            <person name="Dimitri P."/>
            <person name="Karpen G.H."/>
            <person name="Celniker S.E."/>
        </authorList>
    </citation>
    <scope>NUCLEOTIDE SEQUENCE [LARGE SCALE GENOMIC DNA]</scope>
    <source>
        <strain evidence="7">Berkeley</strain>
    </source>
</reference>
<sequence>MNKEATKRRRQRCTESLKDILSNLRIRNRKAWFNYVDKTKSPHIRNLLAKESYKKLKNASKTSGKEKRKIEKLQRSLKKMMKQELQKQVIYLKNIWVSLAHVLALLFDQGPIEQISSLVFTIFTITKSLVVGIKYKTKMEDFAEHHSE</sequence>
<dbReference type="Bgee" id="FBgn0261582">
    <property type="expression patterns" value="Expressed in early-mid elongation-stage spermatid (Drosophila) in testis and 18 other cell types or tissues"/>
</dbReference>
<feature type="transmembrane region" description="Helical" evidence="2">
    <location>
        <begin position="89"/>
        <end position="108"/>
    </location>
</feature>
<dbReference type="AGR" id="FB:FBgn0261582"/>
<evidence type="ECO:0000313" key="4">
    <source>
        <dbReference type="EMBL" id="ADV37054.1"/>
    </source>
</evidence>
<dbReference type="OrthoDB" id="7868165at2759"/>
<reference evidence="4 7" key="8">
    <citation type="journal article" date="2007" name="Science">
        <title>The Release 5.1 annotation of Drosophila melanogaster heterochromatin.</title>
        <authorList>
            <person name="Smith C.D."/>
            <person name="Shu S."/>
            <person name="Mungall C.J."/>
            <person name="Karpen G.H."/>
        </authorList>
    </citation>
    <scope>NUCLEOTIDE SEQUENCE [LARGE SCALE GENOMIC DNA]</scope>
    <source>
        <strain evidence="7">Berkeley</strain>
    </source>
</reference>
<name>B8A402_DROME</name>
<evidence type="ECO:0000313" key="3">
    <source>
        <dbReference type="EMBL" id="ACL68741.1"/>
    </source>
</evidence>
<evidence type="ECO:0000256" key="1">
    <source>
        <dbReference type="SAM" id="Coils"/>
    </source>
</evidence>
<dbReference type="InParanoid" id="B8A402"/>
<reference evidence="7" key="4">
    <citation type="journal article" date="2002" name="Genome Biol.">
        <title>The transposable elements of the Drosophila melanogaster euchromatin: a genomics perspective.</title>
        <authorList>
            <person name="Kaminker J.S."/>
            <person name="Bergman C.M."/>
            <person name="Kronmiller B."/>
            <person name="Carlson J."/>
            <person name="Svirskas R."/>
            <person name="Patel S."/>
            <person name="Frise E."/>
            <person name="Wheeler D.A."/>
            <person name="Lewis S.E."/>
            <person name="Rubin G.M."/>
            <person name="Ashburner M."/>
            <person name="Celniker S.E."/>
        </authorList>
    </citation>
    <scope>NUCLEOTIDE SEQUENCE [LARGE SCALE GENOMIC DNA]</scope>
    <source>
        <strain evidence="7">Berkeley</strain>
    </source>
</reference>
<keyword evidence="1" id="KW-0175">Coiled coil</keyword>
<dbReference type="AlphaFoldDB" id="B8A402"/>
<dbReference type="PaxDb" id="7227-FBpp0292024"/>
<evidence type="ECO:0000313" key="7">
    <source>
        <dbReference type="Proteomes" id="UP000000803"/>
    </source>
</evidence>
<feature type="coiled-coil region" evidence="1">
    <location>
        <begin position="56"/>
        <end position="83"/>
    </location>
</feature>
<keyword evidence="2" id="KW-0812">Transmembrane</keyword>
<gene>
    <name evidence="4" type="primary">Dmel\CG42692</name>
    <name evidence="4 6" type="ORF">CG42692</name>
    <name evidence="4" type="ORF">Dmel_CG42692</name>
</gene>
<dbReference type="HOGENOM" id="CLU_1961868_0_0_1"/>
<keyword evidence="7" id="KW-1185">Reference proteome</keyword>
<reference evidence="4" key="16">
    <citation type="submission" date="2022-11" db="EMBL/GenBank/DDBJ databases">
        <authorList>
            <consortium name="FlyBase"/>
        </authorList>
    </citation>
    <scope>NUCLEOTIDE SEQUENCE</scope>
</reference>
<proteinExistence type="evidence at transcript level"/>
<reference evidence="7" key="3">
    <citation type="journal article" date="2002" name="Genome Biol.">
        <title>Annotation of the Drosophila melanogaster euchromatic genome: a systematic review.</title>
        <authorList>
            <person name="Misra S."/>
            <person name="Crosby M.A."/>
            <person name="Mungall C.J."/>
            <person name="Matthews B.B."/>
            <person name="Campbell K.S."/>
            <person name="Hradecky P."/>
            <person name="Huang Y."/>
            <person name="Kaminker J.S."/>
            <person name="Millburn G.H."/>
            <person name="Prochnik S.E."/>
            <person name="Smith C.D."/>
            <person name="Tupy J.L."/>
            <person name="Whitfied E.J."/>
            <person name="Bayraktaroglu L."/>
            <person name="Berman B.P."/>
            <person name="Bettencourt B.R."/>
            <person name="Celniker S.E."/>
            <person name="de Grey A.D."/>
            <person name="Drysdale R.A."/>
            <person name="Harris N.L."/>
            <person name="Richter J."/>
            <person name="Russo S."/>
            <person name="Schroeder A.J."/>
            <person name="Shu S.Q."/>
            <person name="Stapleton M."/>
            <person name="Yamada C."/>
            <person name="Ashburner M."/>
            <person name="Gelbart W.M."/>
            <person name="Rubin G.M."/>
            <person name="Lewis S.E."/>
        </authorList>
    </citation>
    <scope>GENOME REANNOTATION</scope>
    <source>
        <strain evidence="7">Berkeley</strain>
    </source>
</reference>
<reference evidence="7" key="2">
    <citation type="journal article" date="2002" name="Genome Biol.">
        <title>Finishing a whole-genome shotgun: release 3 of the Drosophila melanogaster euchromatic genome sequence.</title>
        <authorList>
            <person name="Celniker S.E."/>
            <person name="Wheeler D.A."/>
            <person name="Kronmiller B."/>
            <person name="Carlson J.W."/>
            <person name="Halpern A."/>
            <person name="Patel S."/>
            <person name="Adams M."/>
            <person name="Champe M."/>
            <person name="Dugan S.P."/>
            <person name="Frise E."/>
            <person name="Hodgson A."/>
            <person name="George R.A."/>
            <person name="Hoskins R.A."/>
            <person name="Laverty T."/>
            <person name="Muzny D.M."/>
            <person name="Nelson C.R."/>
            <person name="Pacleb J.M."/>
            <person name="Park S."/>
            <person name="Pfeiffer B.D."/>
            <person name="Richards S."/>
            <person name="Sodergren E.J."/>
            <person name="Svirskas R."/>
            <person name="Tabor P.E."/>
            <person name="Wan K."/>
            <person name="Stapleton M."/>
            <person name="Sutton G.G."/>
            <person name="Venter C."/>
            <person name="Weinstock G."/>
            <person name="Scherer S.E."/>
            <person name="Myers E.W."/>
            <person name="Gibbs R.A."/>
            <person name="Rubin G.M."/>
        </authorList>
    </citation>
    <scope>NUCLEOTIDE SEQUENCE [LARGE SCALE GENOMIC DNA]</scope>
    <source>
        <strain evidence="7">Berkeley</strain>
    </source>
</reference>
<reference evidence="3" key="10">
    <citation type="submission" date="2009-01" db="EMBL/GenBank/DDBJ databases">
        <authorList>
            <person name="Carlson J."/>
            <person name="Booth B."/>
            <person name="Frise E."/>
            <person name="Sandler J."/>
            <person name="Wan K."/>
            <person name="Yu C."/>
            <person name="Celniker S."/>
        </authorList>
    </citation>
    <scope>NUCLEOTIDE SEQUENCE</scope>
</reference>
<dbReference type="EMBL" id="KX531394">
    <property type="protein sequence ID" value="ANY27204.1"/>
    <property type="molecule type" value="mRNA"/>
</dbReference>
<evidence type="ECO:0000313" key="5">
    <source>
        <dbReference type="EMBL" id="ANY27204.1"/>
    </source>
</evidence>
<keyword evidence="2" id="KW-0472">Membrane</keyword>
<reference evidence="4" key="12">
    <citation type="journal article" date="2015" name="G3 (Bethesda)">
        <title>Gene Model Annotations for Drosophila melanogaster: The Rule-Benders.</title>
        <authorList>
            <consortium name="FlyBase Consortium"/>
            <person name="Crosby M.A."/>
            <person name="Gramates L.S."/>
            <person name="Dos Santos G."/>
            <person name="Matthews B.B."/>
            <person name="St Pierre S.E."/>
            <person name="Zhou P."/>
            <person name="Schroeder A.J."/>
            <person name="Falls K."/>
            <person name="Emmert D.B."/>
            <person name="Russo S.M."/>
            <person name="Gelbart W.M."/>
            <person name="null"/>
        </authorList>
    </citation>
    <scope>NUCLEOTIDE SEQUENCE</scope>
</reference>
<dbReference type="ExpressionAtlas" id="B8A402">
    <property type="expression patterns" value="baseline"/>
</dbReference>
<reference evidence="4 7" key="6">
    <citation type="journal article" date="2005" name="PLoS Comput. Biol.">
        <title>Combined evidence annotation of transposable elements in genome sequences.</title>
        <authorList>
            <person name="Quesneville H."/>
            <person name="Bergman C.M."/>
            <person name="Andrieu O."/>
            <person name="Autard D."/>
            <person name="Nouaud D."/>
            <person name="Ashburner M."/>
            <person name="Anxolabehere D."/>
        </authorList>
    </citation>
    <scope>NUCLEOTIDE SEQUENCE [LARGE SCALE GENOMIC DNA]</scope>
    <source>
        <strain evidence="7">Berkeley</strain>
    </source>
</reference>
<dbReference type="DNASU" id="10178857"/>
<reference evidence="4" key="11">
    <citation type="journal article" date="2015" name="G3 (Bethesda)">
        <title>Gene Model Annotations for Drosophila melanogaster: Impact of High-Throughput Data.</title>
        <authorList>
            <consortium name="FlyBase Consortium"/>
            <person name="Matthews B.B."/>
            <person name="Dos Santos G."/>
            <person name="Crosby M.A."/>
            <person name="Emmert D.B."/>
            <person name="St Pierre S.E."/>
            <person name="Gramates L.S."/>
            <person name="Zhou P."/>
            <person name="Schroeder A.J."/>
            <person name="Falls K."/>
            <person name="Strelets V."/>
            <person name="Russo S.M."/>
            <person name="Gelbart W.M."/>
            <person name="null"/>
        </authorList>
    </citation>
    <scope>NUCLEOTIDE SEQUENCE</scope>
</reference>
<feature type="transmembrane region" description="Helical" evidence="2">
    <location>
        <begin position="114"/>
        <end position="133"/>
    </location>
</feature>
<dbReference type="EMBL" id="AE014134">
    <property type="protein sequence ID" value="ADV37054.1"/>
    <property type="molecule type" value="Genomic_DNA"/>
</dbReference>
<reference evidence="4" key="7">
    <citation type="submission" date="2006-08" db="EMBL/GenBank/DDBJ databases">
        <authorList>
            <person name="Celniker S."/>
            <person name="Carlson J."/>
            <person name="Wan K."/>
            <person name="Frise E."/>
            <person name="Hoskins R."/>
            <person name="Park S."/>
            <person name="Svirskas R."/>
            <person name="Rubin G."/>
        </authorList>
    </citation>
    <scope>NUCLEOTIDE SEQUENCE</scope>
</reference>
<dbReference type="EMBL" id="BT056294">
    <property type="protein sequence ID" value="ACL68741.1"/>
    <property type="molecule type" value="mRNA"/>
</dbReference>
<dbReference type="GeneID" id="10178857"/>
<evidence type="ECO:0000313" key="6">
    <source>
        <dbReference type="FlyBase" id="FBgn0261582"/>
    </source>
</evidence>
<organism evidence="3">
    <name type="scientific">Drosophila melanogaster</name>
    <name type="common">Fruit fly</name>
    <dbReference type="NCBI Taxonomy" id="7227"/>
    <lineage>
        <taxon>Eukaryota</taxon>
        <taxon>Metazoa</taxon>
        <taxon>Ecdysozoa</taxon>
        <taxon>Arthropoda</taxon>
        <taxon>Hexapoda</taxon>
        <taxon>Insecta</taxon>
        <taxon>Pterygota</taxon>
        <taxon>Neoptera</taxon>
        <taxon>Endopterygota</taxon>
        <taxon>Diptera</taxon>
        <taxon>Brachycera</taxon>
        <taxon>Muscomorpha</taxon>
        <taxon>Ephydroidea</taxon>
        <taxon>Drosophilidae</taxon>
        <taxon>Drosophila</taxon>
        <taxon>Sophophora</taxon>
    </lineage>
</organism>
<accession>B8A402</accession>
<dbReference type="RefSeq" id="NP_001188804.1">
    <property type="nucleotide sequence ID" value="NM_001201875.2"/>
</dbReference>
<reference evidence="4 7" key="1">
    <citation type="journal article" date="2000" name="Science">
        <title>The genome sequence of Drosophila melanogaster.</title>
        <authorList>
            <person name="Adams M.D."/>
            <person name="Celniker S.E."/>
            <person name="Holt R.A."/>
            <person name="Evans C.A."/>
            <person name="Gocayne J.D."/>
            <person name="Amanatides P.G."/>
            <person name="Scherer S.E."/>
            <person name="Li P.W."/>
            <person name="Hoskins R.A."/>
            <person name="Galle R.F."/>
            <person name="George R.A."/>
            <person name="Lewis S.E."/>
            <person name="Richards S."/>
            <person name="Ashburner M."/>
            <person name="Henderson S.N."/>
            <person name="Sutton G.G."/>
            <person name="Wortman J.R."/>
            <person name="Yandell M.D."/>
            <person name="Zhang Q."/>
            <person name="Chen L.X."/>
            <person name="Brandon R.C."/>
            <person name="Rogers Y.H."/>
            <person name="Blazej R.G."/>
            <person name="Champe M."/>
            <person name="Pfeiffer B.D."/>
            <person name="Wan K.H."/>
            <person name="Doyle C."/>
            <person name="Baxter E.G."/>
            <person name="Helt G."/>
            <person name="Nelson C.R."/>
            <person name="Gabor G.L."/>
            <person name="Abril J.F."/>
            <person name="Agbayani A."/>
            <person name="An H.J."/>
            <person name="Andrews-Pfannkoch C."/>
            <person name="Baldwin D."/>
            <person name="Ballew R.M."/>
            <person name="Basu A."/>
            <person name="Baxendale J."/>
            <person name="Bayraktaroglu L."/>
            <person name="Beasley E.M."/>
            <person name="Beeson K.Y."/>
            <person name="Benos P.V."/>
            <person name="Berman B.P."/>
            <person name="Bhandari D."/>
            <person name="Bolshakov S."/>
            <person name="Borkova D."/>
            <person name="Botchan M.R."/>
            <person name="Bouck J."/>
            <person name="Brokstein P."/>
            <person name="Brottier P."/>
            <person name="Burtis K.C."/>
            <person name="Busam D.A."/>
            <person name="Butler H."/>
            <person name="Cadieu E."/>
            <person name="Center A."/>
            <person name="Chandra I."/>
            <person name="Cherry J.M."/>
            <person name="Cawley S."/>
            <person name="Dahlke C."/>
            <person name="Davenport L.B."/>
            <person name="Davies P."/>
            <person name="de Pablos B."/>
            <person name="Delcher A."/>
            <person name="Deng Z."/>
            <person name="Mays A.D."/>
            <person name="Dew I."/>
            <person name="Dietz S.M."/>
            <person name="Dodson K."/>
            <person name="Doup L.E."/>
            <person name="Downes M."/>
            <person name="Dugan-Rocha S."/>
            <person name="Dunkov B.C."/>
            <person name="Dunn P."/>
            <person name="Durbin K.J."/>
            <person name="Evangelista C.C."/>
            <person name="Ferraz C."/>
            <person name="Ferriera S."/>
            <person name="Fleischmann W."/>
            <person name="Fosler C."/>
            <person name="Gabrielian A.E."/>
            <person name="Garg N.S."/>
            <person name="Gelbart W.M."/>
            <person name="Glasser K."/>
            <person name="Glodek A."/>
            <person name="Gong F."/>
            <person name="Gorrell J.H."/>
            <person name="Gu Z."/>
            <person name="Guan P."/>
            <person name="Harris M."/>
            <person name="Harris N.L."/>
            <person name="Harvey D."/>
            <person name="Heiman T.J."/>
            <person name="Hernandez J.R."/>
            <person name="Houck J."/>
            <person name="Hostin D."/>
            <person name="Houston K.A."/>
            <person name="Howland T.J."/>
            <person name="Wei M.H."/>
            <person name="Ibegwam C."/>
            <person name="Jalali M."/>
            <person name="Kalush F."/>
            <person name="Karpen G.H."/>
            <person name="Ke Z."/>
            <person name="Kennison J.A."/>
            <person name="Ketchum K.A."/>
            <person name="Kimmel B.E."/>
            <person name="Kodira C.D."/>
            <person name="Kraft C."/>
            <person name="Kravitz S."/>
            <person name="Kulp D."/>
            <person name="Lai Z."/>
            <person name="Lasko P."/>
            <person name="Lei Y."/>
            <person name="Levitsky A.A."/>
            <person name="Li J."/>
            <person name="Li Z."/>
            <person name="Liang Y."/>
            <person name="Lin X."/>
            <person name="Liu X."/>
            <person name="Mattei B."/>
            <person name="McIntosh T.C."/>
            <person name="McLeod M.P."/>
            <person name="McPherson D."/>
            <person name="Merkulov G."/>
            <person name="Milshina N.V."/>
            <person name="Mobarry C."/>
            <person name="Morris J."/>
            <person name="Moshrefi A."/>
            <person name="Mount S.M."/>
            <person name="Moy M."/>
            <person name="Murphy B."/>
            <person name="Murphy L."/>
            <person name="Muzny D.M."/>
            <person name="Nelson D.L."/>
            <person name="Nelson D.R."/>
            <person name="Nelson K.A."/>
            <person name="Nixon K."/>
            <person name="Nusskern D.R."/>
            <person name="Pacleb J.M."/>
            <person name="Palazzolo M."/>
            <person name="Pittman G.S."/>
            <person name="Pan S."/>
            <person name="Pollard J."/>
            <person name="Puri V."/>
            <person name="Reese M.G."/>
            <person name="Reinert K."/>
            <person name="Remington K."/>
            <person name="Saunders R.D."/>
            <person name="Scheeler F."/>
            <person name="Shen H."/>
            <person name="Shue B.C."/>
            <person name="Siden-Kiamos I."/>
            <person name="Simpson M."/>
            <person name="Skupski M.P."/>
            <person name="Smith T."/>
            <person name="Spier E."/>
            <person name="Spradling A.C."/>
            <person name="Stapleton M."/>
            <person name="Strong R."/>
            <person name="Sun E."/>
            <person name="Svirskas R."/>
            <person name="Tector C."/>
            <person name="Turner R."/>
            <person name="Venter E."/>
            <person name="Wang A.H."/>
            <person name="Wang X."/>
            <person name="Wang Z.Y."/>
            <person name="Wassarman D.A."/>
            <person name="Weinstock G.M."/>
            <person name="Weissenbach J."/>
            <person name="Williams S.M."/>
            <person name="WoodageT"/>
            <person name="Worley K.C."/>
            <person name="Wu D."/>
            <person name="Yang S."/>
            <person name="Yao Q.A."/>
            <person name="Ye J."/>
            <person name="Yeh R.F."/>
            <person name="Zaveri J.S."/>
            <person name="Zhan M."/>
            <person name="Zhang G."/>
            <person name="Zhao Q."/>
            <person name="Zheng L."/>
            <person name="Zheng X.H."/>
            <person name="Zhong F.N."/>
            <person name="Zhong W."/>
            <person name="Zhou X."/>
            <person name="Zhu S."/>
            <person name="Zhu X."/>
            <person name="Smith H.O."/>
            <person name="Gibbs R.A."/>
            <person name="Myers E.W."/>
            <person name="Rubin G.M."/>
            <person name="Venter J.C."/>
        </authorList>
    </citation>
    <scope>NUCLEOTIDE SEQUENCE [LARGE SCALE GENOMIC DNA]</scope>
    <source>
        <strain evidence="7">Berkeley</strain>
    </source>
</reference>
<reference evidence="4 7" key="5">
    <citation type="journal article" date="2002" name="Genome Biol.">
        <title>Heterochromatic sequences in a Drosophila whole-genome shotgun assembly.</title>
        <authorList>
            <person name="Hoskins R.A."/>
            <person name="Smith C.D."/>
            <person name="Carlson J.W."/>
            <person name="Carvalho A.B."/>
            <person name="Halpern A."/>
            <person name="Kaminker J.S."/>
            <person name="Kennedy C."/>
            <person name="Mungall C.J."/>
            <person name="Sullivan B.A."/>
            <person name="Sutton G.G."/>
            <person name="Yasuhara J.C."/>
            <person name="Wakimoto B.T."/>
            <person name="Myers E.W."/>
            <person name="Celniker S.E."/>
            <person name="Rubin G.M."/>
            <person name="Karpen G.H."/>
        </authorList>
    </citation>
    <scope>NUCLEOTIDE SEQUENCE [LARGE SCALE GENOMIC DNA]</scope>
    <source>
        <strain evidence="7">Berkeley</strain>
    </source>
</reference>
<dbReference type="Proteomes" id="UP000000803">
    <property type="component" value="Chromosome 2L"/>
</dbReference>
<dbReference type="VEuPathDB" id="VectorBase:FBgn0261582"/>